<dbReference type="RefSeq" id="WP_184304191.1">
    <property type="nucleotide sequence ID" value="NZ_JACHXU010000005.1"/>
</dbReference>
<evidence type="ECO:0000313" key="3">
    <source>
        <dbReference type="Proteomes" id="UP000536179"/>
    </source>
</evidence>
<accession>A0A7W5DYL9</accession>
<dbReference type="InterPro" id="IPR009003">
    <property type="entry name" value="Peptidase_S1_PA"/>
</dbReference>
<organism evidence="2 3">
    <name type="scientific">Aporhodopirellula rubra</name>
    <dbReference type="NCBI Taxonomy" id="980271"/>
    <lineage>
        <taxon>Bacteria</taxon>
        <taxon>Pseudomonadati</taxon>
        <taxon>Planctomycetota</taxon>
        <taxon>Planctomycetia</taxon>
        <taxon>Pirellulales</taxon>
        <taxon>Pirellulaceae</taxon>
        <taxon>Aporhodopirellula</taxon>
    </lineage>
</organism>
<name>A0A7W5DYL9_9BACT</name>
<dbReference type="Gene3D" id="2.40.10.120">
    <property type="match status" value="1"/>
</dbReference>
<dbReference type="EMBL" id="JACHXU010000005">
    <property type="protein sequence ID" value="MBB3206027.1"/>
    <property type="molecule type" value="Genomic_DNA"/>
</dbReference>
<keyword evidence="1" id="KW-0732">Signal</keyword>
<feature type="chain" id="PRO_5030667596" description="Serine protease" evidence="1">
    <location>
        <begin position="20"/>
        <end position="390"/>
    </location>
</feature>
<dbReference type="Pfam" id="PF13365">
    <property type="entry name" value="Trypsin_2"/>
    <property type="match status" value="1"/>
</dbReference>
<dbReference type="Proteomes" id="UP000536179">
    <property type="component" value="Unassembled WGS sequence"/>
</dbReference>
<feature type="signal peptide" evidence="1">
    <location>
        <begin position="1"/>
        <end position="19"/>
    </location>
</feature>
<keyword evidence="3" id="KW-1185">Reference proteome</keyword>
<dbReference type="SUPFAM" id="SSF50494">
    <property type="entry name" value="Trypsin-like serine proteases"/>
    <property type="match status" value="1"/>
</dbReference>
<sequence>MALPLMAAVCVLISGGGHADDPPEDAGVANAEWDERLKILAPDGTCDQKALRRFLRDSYPEYQLPARRLFRFLDANEDQLLDVDELKELGEVIEQLDSELVDEPEDPGETYVPLRSLTDGIDDALIDGAVYHRHLDALNDMRTVKSVQIENVPETCSLHLSSAESAKATVEDLMQATVIIAGGQGDDYFTSGGVLISSNGLLLTNFHVAEAFELGLTALTSDGRNYRVVEFLAGDRLKDIALLRLHGDEFPFVAVAKTPPKVGDDLVMIHHTENRFYTYDRGYLMRNPWIEGKQWMEVSLKFGPGGSGCGIFNQDHELVGLVSIVMLGDGPSLAKLGHGLGELEPEVESEAESLLWDESEDFGADGFELVVRHAVPLPAIRSLFPSKYAP</sequence>
<reference evidence="2 3" key="1">
    <citation type="submission" date="2020-08" db="EMBL/GenBank/DDBJ databases">
        <title>Genomic Encyclopedia of Type Strains, Phase III (KMG-III): the genomes of soil and plant-associated and newly described type strains.</title>
        <authorList>
            <person name="Whitman W."/>
        </authorList>
    </citation>
    <scope>NUCLEOTIDE SEQUENCE [LARGE SCALE GENOMIC DNA]</scope>
    <source>
        <strain evidence="2 3">CECT 8075</strain>
    </source>
</reference>
<gene>
    <name evidence="2" type="ORF">FHS27_001835</name>
</gene>
<protein>
    <recommendedName>
        <fullName evidence="4">Serine protease</fullName>
    </recommendedName>
</protein>
<dbReference type="AlphaFoldDB" id="A0A7W5DYL9"/>
<proteinExistence type="predicted"/>
<comment type="caution">
    <text evidence="2">The sequence shown here is derived from an EMBL/GenBank/DDBJ whole genome shotgun (WGS) entry which is preliminary data.</text>
</comment>
<evidence type="ECO:0008006" key="4">
    <source>
        <dbReference type="Google" id="ProtNLM"/>
    </source>
</evidence>
<evidence type="ECO:0000313" key="2">
    <source>
        <dbReference type="EMBL" id="MBB3206027.1"/>
    </source>
</evidence>
<dbReference type="PROSITE" id="PS00018">
    <property type="entry name" value="EF_HAND_1"/>
    <property type="match status" value="1"/>
</dbReference>
<evidence type="ECO:0000256" key="1">
    <source>
        <dbReference type="SAM" id="SignalP"/>
    </source>
</evidence>
<dbReference type="InterPro" id="IPR018247">
    <property type="entry name" value="EF_Hand_1_Ca_BS"/>
</dbReference>